<proteinExistence type="predicted"/>
<protein>
    <submittedName>
        <fullName evidence="2">Stage IV sporulation protein B</fullName>
    </submittedName>
</protein>
<dbReference type="AlphaFoldDB" id="A0A143HA72"/>
<keyword evidence="3" id="KW-1185">Reference proteome</keyword>
<dbReference type="Pfam" id="PF09547">
    <property type="entry name" value="SpoIVA_ATPase"/>
    <property type="match status" value="1"/>
</dbReference>
<dbReference type="InterPro" id="IPR027417">
    <property type="entry name" value="P-loop_NTPase"/>
</dbReference>
<dbReference type="EMBL" id="CP014806">
    <property type="protein sequence ID" value="AMW98633.1"/>
    <property type="molecule type" value="Genomic_DNA"/>
</dbReference>
<dbReference type="Gene3D" id="3.40.50.300">
    <property type="entry name" value="P-loop containing nucleotide triphosphate hydrolases"/>
    <property type="match status" value="1"/>
</dbReference>
<dbReference type="Pfam" id="PF20438">
    <property type="entry name" value="SpoIVA_middle"/>
    <property type="match status" value="1"/>
</dbReference>
<sequence>MSQEVYEQMATRTNGDIYIGVVGPVRVGKSTFTKRVMDIMVLPNMEDEKERQRAQDELPQSSPGPVIMTTEPKFVPANGAQISVGNQDMPFKIRFADCVGYIIDGVKGYEDENGPKLVHTPWHNDPIPFQDAAKIGTDKIIREHANIGVVMTTDGTVNGIPRESVRQAEQDIIDQLQEIGKPFVIVVNSKMPAHTTAKELCDELHERYNAPVISTSVDQMTLNEVKHILEEALYEFPIKKLEMEKPDWLDVLEENHELNKLIKQSIDNWKQSVNKIRDIERLTKELLDEDFIASAQVKSVDAGLGHAIISLQLKNDIFKNICDEWLEEPIQSKKDWLLFIKESQQARKSYQRFHEAIEQARKDGYGVTLPTLQEFEPSRPEIIKQNNFFGVRMEAKAPSYHILRIDMAAEFAPLIGSEFHSQQLLKDLTYAFLHDRDALWETQLFGTPLFEVMKESIAYKTDAVPKHAKARMRQTIEKMVNKGDSGMVTFIL</sequence>
<feature type="compositionally biased region" description="Basic and acidic residues" evidence="1">
    <location>
        <begin position="47"/>
        <end position="56"/>
    </location>
</feature>
<evidence type="ECO:0000313" key="3">
    <source>
        <dbReference type="Proteomes" id="UP000076021"/>
    </source>
</evidence>
<dbReference type="OrthoDB" id="9761464at2"/>
<reference evidence="2 3" key="1">
    <citation type="journal article" date="2016" name="Genome Announc.">
        <title>Whole-Genome Sequence of Rummeliibacillus stabekisii Strain PP9 Isolated from Antarctic Soil.</title>
        <authorList>
            <person name="da Mota F.F."/>
            <person name="Vollu R.E."/>
            <person name="Jurelevicius D."/>
            <person name="Seldin L."/>
        </authorList>
    </citation>
    <scope>NUCLEOTIDE SEQUENCE [LARGE SCALE GENOMIC DNA]</scope>
    <source>
        <strain evidence="2 3">PP9</strain>
    </source>
</reference>
<evidence type="ECO:0000256" key="1">
    <source>
        <dbReference type="SAM" id="MobiDB-lite"/>
    </source>
</evidence>
<dbReference type="KEGG" id="rst:ATY39_03755"/>
<gene>
    <name evidence="2" type="ORF">ATY39_03755</name>
</gene>
<dbReference type="InterPro" id="IPR046840">
    <property type="entry name" value="SpoIVA_C"/>
</dbReference>
<evidence type="ECO:0000313" key="2">
    <source>
        <dbReference type="EMBL" id="AMW98633.1"/>
    </source>
</evidence>
<accession>A0A143HA72</accession>
<dbReference type="STRING" id="241244.ATY39_03755"/>
<dbReference type="GO" id="GO:0005524">
    <property type="term" value="F:ATP binding"/>
    <property type="evidence" value="ECO:0007669"/>
    <property type="project" value="InterPro"/>
</dbReference>
<dbReference type="SUPFAM" id="SSF52540">
    <property type="entry name" value="P-loop containing nucleoside triphosphate hydrolases"/>
    <property type="match status" value="1"/>
</dbReference>
<dbReference type="Proteomes" id="UP000076021">
    <property type="component" value="Chromosome"/>
</dbReference>
<dbReference type="RefSeq" id="WP_066786036.1">
    <property type="nucleotide sequence ID" value="NZ_BJVD01000001.1"/>
</dbReference>
<reference evidence="3" key="2">
    <citation type="submission" date="2016-03" db="EMBL/GenBank/DDBJ databases">
        <authorList>
            <person name="Ploux O."/>
        </authorList>
    </citation>
    <scope>NUCLEOTIDE SEQUENCE [LARGE SCALE GENOMIC DNA]</scope>
    <source>
        <strain evidence="3">PP9</strain>
    </source>
</reference>
<organism evidence="2 3">
    <name type="scientific">Rummeliibacillus stabekisii</name>
    <dbReference type="NCBI Taxonomy" id="241244"/>
    <lineage>
        <taxon>Bacteria</taxon>
        <taxon>Bacillati</taxon>
        <taxon>Bacillota</taxon>
        <taxon>Bacilli</taxon>
        <taxon>Bacillales</taxon>
        <taxon>Caryophanaceae</taxon>
        <taxon>Rummeliibacillus</taxon>
    </lineage>
</organism>
<dbReference type="GO" id="GO:0016887">
    <property type="term" value="F:ATP hydrolysis activity"/>
    <property type="evidence" value="ECO:0007669"/>
    <property type="project" value="InterPro"/>
</dbReference>
<dbReference type="InterPro" id="IPR046842">
    <property type="entry name" value="SpoIVA_ATPase"/>
</dbReference>
<feature type="region of interest" description="Disordered" evidence="1">
    <location>
        <begin position="47"/>
        <end position="67"/>
    </location>
</feature>
<dbReference type="NCBIfam" id="TIGR02836">
    <property type="entry name" value="spore_IV_A"/>
    <property type="match status" value="1"/>
</dbReference>
<dbReference type="InterPro" id="IPR014201">
    <property type="entry name" value="Spore_IV_A"/>
</dbReference>
<dbReference type="Pfam" id="PF20439">
    <property type="entry name" value="SpoIVA_C"/>
    <property type="match status" value="1"/>
</dbReference>
<name>A0A143HA72_9BACL</name>
<dbReference type="GO" id="GO:0043934">
    <property type="term" value="P:sporulation"/>
    <property type="evidence" value="ECO:0007669"/>
    <property type="project" value="InterPro"/>
</dbReference>
<dbReference type="InterPro" id="IPR046841">
    <property type="entry name" value="SpoIVA_middle"/>
</dbReference>